<comment type="caution">
    <text evidence="1">The sequence shown here is derived from an EMBL/GenBank/DDBJ whole genome shotgun (WGS) entry which is preliminary data.</text>
</comment>
<dbReference type="AlphaFoldDB" id="A0A2G2VD62"/>
<reference evidence="2" key="2">
    <citation type="journal article" date="2017" name="J. Anim. Genet.">
        <title>Multiple reference genome sequences of hot pepper reveal the massive evolution of plant disease resistance genes by retroduplication.</title>
        <authorList>
            <person name="Kim S."/>
            <person name="Park J."/>
            <person name="Yeom S.-I."/>
            <person name="Kim Y.-M."/>
            <person name="Seo E."/>
            <person name="Kim K.-T."/>
            <person name="Kim M.-S."/>
            <person name="Lee J.M."/>
            <person name="Cheong K."/>
            <person name="Shin H.-S."/>
            <person name="Kim S.-B."/>
            <person name="Han K."/>
            <person name="Lee J."/>
            <person name="Park M."/>
            <person name="Lee H.-A."/>
            <person name="Lee H.-Y."/>
            <person name="Lee Y."/>
            <person name="Oh S."/>
            <person name="Lee J.H."/>
            <person name="Choi E."/>
            <person name="Choi E."/>
            <person name="Lee S.E."/>
            <person name="Jeon J."/>
            <person name="Kim H."/>
            <person name="Choi G."/>
            <person name="Song H."/>
            <person name="Lee J."/>
            <person name="Lee S.-C."/>
            <person name="Kwon J.-K."/>
            <person name="Lee H.-Y."/>
            <person name="Koo N."/>
            <person name="Hong Y."/>
            <person name="Kim R.W."/>
            <person name="Kang W.-H."/>
            <person name="Huh J.H."/>
            <person name="Kang B.-C."/>
            <person name="Yang T.-J."/>
            <person name="Lee Y.-H."/>
            <person name="Bennetzen J.L."/>
            <person name="Choi D."/>
        </authorList>
    </citation>
    <scope>NUCLEOTIDE SEQUENCE [LARGE SCALE GENOMIC DNA]</scope>
    <source>
        <strain evidence="2">cv. PBC81</strain>
    </source>
</reference>
<sequence length="294" mass="33725">MLVKAYSLSSHENRDVFMDEKNKTILRTRIVGSNTKHMINVVTKDYLDAFGHTSTINSETKWRAKRDVVGWLTSLISEPHRSSPISRLAMHRNHGLYCSPNCGIQKSGSWKRVGKPSFPVLPVSCDVPYGRDCLAFVYGTFHWFGLSNYGSTIVSFNISNEVYGQIPLLERMRIYRKRYLENEVSVLGGLLCFYSTANYQGEGTFNLWVMRDYGVKESWTNLYTIRDTDLYSTRPKYSFADGEMLRSFRHLNRISLGPIFGTSNGQYFGLWPQCDTSREGFTYTESLISPKLLT</sequence>
<proteinExistence type="predicted"/>
<evidence type="ECO:0000313" key="1">
    <source>
        <dbReference type="EMBL" id="PHT30913.1"/>
    </source>
</evidence>
<protein>
    <recommendedName>
        <fullName evidence="3">F-box associated domain-containing protein</fullName>
    </recommendedName>
</protein>
<dbReference type="Proteomes" id="UP000224567">
    <property type="component" value="Unassembled WGS sequence"/>
</dbReference>
<organism evidence="1 2">
    <name type="scientific">Capsicum baccatum</name>
    <name type="common">Peruvian pepper</name>
    <dbReference type="NCBI Taxonomy" id="33114"/>
    <lineage>
        <taxon>Eukaryota</taxon>
        <taxon>Viridiplantae</taxon>
        <taxon>Streptophyta</taxon>
        <taxon>Embryophyta</taxon>
        <taxon>Tracheophyta</taxon>
        <taxon>Spermatophyta</taxon>
        <taxon>Magnoliopsida</taxon>
        <taxon>eudicotyledons</taxon>
        <taxon>Gunneridae</taxon>
        <taxon>Pentapetalae</taxon>
        <taxon>asterids</taxon>
        <taxon>lamiids</taxon>
        <taxon>Solanales</taxon>
        <taxon>Solanaceae</taxon>
        <taxon>Solanoideae</taxon>
        <taxon>Capsiceae</taxon>
        <taxon>Capsicum</taxon>
    </lineage>
</organism>
<accession>A0A2G2VD62</accession>
<keyword evidence="2" id="KW-1185">Reference proteome</keyword>
<name>A0A2G2VD62_CAPBA</name>
<gene>
    <name evidence="1" type="ORF">CQW23_27250</name>
</gene>
<dbReference type="EMBL" id="MLFT02000012">
    <property type="protein sequence ID" value="PHT30913.1"/>
    <property type="molecule type" value="Genomic_DNA"/>
</dbReference>
<reference evidence="1 2" key="1">
    <citation type="journal article" date="2017" name="Genome Biol.">
        <title>New reference genome sequences of hot pepper reveal the massive evolution of plant disease-resistance genes by retroduplication.</title>
        <authorList>
            <person name="Kim S."/>
            <person name="Park J."/>
            <person name="Yeom S.I."/>
            <person name="Kim Y.M."/>
            <person name="Seo E."/>
            <person name="Kim K.T."/>
            <person name="Kim M.S."/>
            <person name="Lee J.M."/>
            <person name="Cheong K."/>
            <person name="Shin H.S."/>
            <person name="Kim S.B."/>
            <person name="Han K."/>
            <person name="Lee J."/>
            <person name="Park M."/>
            <person name="Lee H.A."/>
            <person name="Lee H.Y."/>
            <person name="Lee Y."/>
            <person name="Oh S."/>
            <person name="Lee J.H."/>
            <person name="Choi E."/>
            <person name="Choi E."/>
            <person name="Lee S.E."/>
            <person name="Jeon J."/>
            <person name="Kim H."/>
            <person name="Choi G."/>
            <person name="Song H."/>
            <person name="Lee J."/>
            <person name="Lee S.C."/>
            <person name="Kwon J.K."/>
            <person name="Lee H.Y."/>
            <person name="Koo N."/>
            <person name="Hong Y."/>
            <person name="Kim R.W."/>
            <person name="Kang W.H."/>
            <person name="Huh J.H."/>
            <person name="Kang B.C."/>
            <person name="Yang T.J."/>
            <person name="Lee Y.H."/>
            <person name="Bennetzen J.L."/>
            <person name="Choi D."/>
        </authorList>
    </citation>
    <scope>NUCLEOTIDE SEQUENCE [LARGE SCALE GENOMIC DNA]</scope>
    <source>
        <strain evidence="2">cv. PBC81</strain>
    </source>
</reference>
<evidence type="ECO:0008006" key="3">
    <source>
        <dbReference type="Google" id="ProtNLM"/>
    </source>
</evidence>
<dbReference type="OrthoDB" id="1299800at2759"/>
<evidence type="ECO:0000313" key="2">
    <source>
        <dbReference type="Proteomes" id="UP000224567"/>
    </source>
</evidence>